<dbReference type="Proteomes" id="UP000054359">
    <property type="component" value="Unassembled WGS sequence"/>
</dbReference>
<dbReference type="EMBL" id="KK115950">
    <property type="protein sequence ID" value="KFM66433.1"/>
    <property type="molecule type" value="Genomic_DNA"/>
</dbReference>
<name>A0A087TMU4_STEMI</name>
<keyword evidence="2" id="KW-0732">Signal</keyword>
<evidence type="ECO:0000256" key="2">
    <source>
        <dbReference type="SAM" id="SignalP"/>
    </source>
</evidence>
<feature type="signal peptide" evidence="2">
    <location>
        <begin position="1"/>
        <end position="24"/>
    </location>
</feature>
<dbReference type="OrthoDB" id="6426646at2759"/>
<organism evidence="3 4">
    <name type="scientific">Stegodyphus mimosarum</name>
    <name type="common">African social velvet spider</name>
    <dbReference type="NCBI Taxonomy" id="407821"/>
    <lineage>
        <taxon>Eukaryota</taxon>
        <taxon>Metazoa</taxon>
        <taxon>Ecdysozoa</taxon>
        <taxon>Arthropoda</taxon>
        <taxon>Chelicerata</taxon>
        <taxon>Arachnida</taxon>
        <taxon>Araneae</taxon>
        <taxon>Araneomorphae</taxon>
        <taxon>Entelegynae</taxon>
        <taxon>Eresoidea</taxon>
        <taxon>Eresidae</taxon>
        <taxon>Stegodyphus</taxon>
    </lineage>
</organism>
<evidence type="ECO:0000313" key="4">
    <source>
        <dbReference type="Proteomes" id="UP000054359"/>
    </source>
</evidence>
<accession>A0A087TMU4</accession>
<keyword evidence="4" id="KW-1185">Reference proteome</keyword>
<dbReference type="AlphaFoldDB" id="A0A087TMU4"/>
<feature type="compositionally biased region" description="Polar residues" evidence="1">
    <location>
        <begin position="341"/>
        <end position="373"/>
    </location>
</feature>
<feature type="region of interest" description="Disordered" evidence="1">
    <location>
        <begin position="293"/>
        <end position="373"/>
    </location>
</feature>
<protein>
    <submittedName>
        <fullName evidence="3">Uncharacterized protein</fullName>
    </submittedName>
</protein>
<feature type="region of interest" description="Disordered" evidence="1">
    <location>
        <begin position="491"/>
        <end position="516"/>
    </location>
</feature>
<feature type="region of interest" description="Disordered" evidence="1">
    <location>
        <begin position="170"/>
        <end position="190"/>
    </location>
</feature>
<evidence type="ECO:0000313" key="3">
    <source>
        <dbReference type="EMBL" id="KFM66433.1"/>
    </source>
</evidence>
<evidence type="ECO:0000256" key="1">
    <source>
        <dbReference type="SAM" id="MobiDB-lite"/>
    </source>
</evidence>
<gene>
    <name evidence="3" type="ORF">X975_22589</name>
</gene>
<feature type="chain" id="PRO_5001829812" evidence="2">
    <location>
        <begin position="25"/>
        <end position="516"/>
    </location>
</feature>
<dbReference type="OMA" id="ESRNYEC"/>
<feature type="compositionally biased region" description="Low complexity" evidence="1">
    <location>
        <begin position="180"/>
        <end position="190"/>
    </location>
</feature>
<feature type="compositionally biased region" description="Basic and acidic residues" evidence="1">
    <location>
        <begin position="297"/>
        <end position="312"/>
    </location>
</feature>
<feature type="compositionally biased region" description="Polar residues" evidence="1">
    <location>
        <begin position="491"/>
        <end position="502"/>
    </location>
</feature>
<proteinExistence type="predicted"/>
<reference evidence="3 4" key="1">
    <citation type="submission" date="2013-11" db="EMBL/GenBank/DDBJ databases">
        <title>Genome sequencing of Stegodyphus mimosarum.</title>
        <authorList>
            <person name="Bechsgaard J."/>
        </authorList>
    </citation>
    <scope>NUCLEOTIDE SEQUENCE [LARGE SCALE GENOMIC DNA]</scope>
</reference>
<feature type="non-terminal residue" evidence="3">
    <location>
        <position position="516"/>
    </location>
</feature>
<sequence length="516" mass="58297">MTGLSILSVLKLCITLIALNFAFALPRGPAYQAKENRIETNDPLAYPPSTSNRSQQDMIQPYEKVGKPKNCFHFFVSRNMSSLLSDATKMLRQVRDRREREWILTFIYRIKSLTEHLRSHPESRNYECLMNGEEMMKRNPIFSDFSRIQQPELYFDDVPAFQNQKRSSAISIENSPEDLITSQKSDSSIISQSQEIPNIDLDNQHLHQNAVKEQSLSIVPPNGRNGNNEALPKQTQFTAESSKETKNPVSFIPTATGAAILERTQSQKNSLQPMEDIASSTPNQGIMQEQLNNSHSQEIKTQKERSTGKEDLISSVSSCESEAQCRRKLSQSSISEDRISKNNLGNSRKTDDPISQSPTQQNAEDIESDSYQQEALKEKVKNALLEDMASEVKKLRTVGGSLEDLVNLWKQSEVDIWPESTSYSYFDYEELGAAAGDPNSNDKNPSVDRTVAPSLIEIKHSKKQPDDAKVIEPYDDSDVLVQQLFDVRFNQPPSKTTKSLSDQNDDYLITSTHTPY</sequence>